<dbReference type="EMBL" id="CAFBNE010000011">
    <property type="protein sequence ID" value="CAB4935566.1"/>
    <property type="molecule type" value="Genomic_DNA"/>
</dbReference>
<name>A0A6J7IXQ5_9ZZZZ</name>
<protein>
    <submittedName>
        <fullName evidence="2">Unannotated protein</fullName>
    </submittedName>
</protein>
<dbReference type="InterPro" id="IPR014756">
    <property type="entry name" value="Ig_E-set"/>
</dbReference>
<dbReference type="SUPFAM" id="SSF81296">
    <property type="entry name" value="E set domains"/>
    <property type="match status" value="1"/>
</dbReference>
<reference evidence="2" key="1">
    <citation type="submission" date="2020-05" db="EMBL/GenBank/DDBJ databases">
        <authorList>
            <person name="Chiriac C."/>
            <person name="Salcher M."/>
            <person name="Ghai R."/>
            <person name="Kavagutti S V."/>
        </authorList>
    </citation>
    <scope>NUCLEOTIDE SEQUENCE</scope>
</reference>
<proteinExistence type="predicted"/>
<dbReference type="InterPro" id="IPR036737">
    <property type="entry name" value="OmpA-like_sf"/>
</dbReference>
<dbReference type="CDD" id="cd00102">
    <property type="entry name" value="IPT"/>
    <property type="match status" value="1"/>
</dbReference>
<sequence length="950" mass="94569">MRHPKKALSLLVVAALASVSIVVVANEAAAGGTTVTVTGSGFYDGTSASAVTGVTAGGVAGTSVTVASDTSLTFVTPVRAGADRTAGPGAVVVTTSGGASAGSTLYTFRPVLESISSIPTGSSSQGLVTLGSLAAASQRKPVSRTTLQPYTVSGTYSAGTSVAAGDGYSYVTDRDYTGATAYQYESDERALRSGSSLTTTATIATGGGRSSTYKLTSAGNCEPRPNGATGSPTSNNYSDGYQTYCSVFGPEVYSESFYVGSGMSLAFDWAAEYVSDDYEVYGYLISLTDLTDTSYTGADYSVVAHGIGNGASGITWYTASAAIPAPGYYKFRFVNGTYDATGGHLIGSNMYIDPQAVIVARTNAITFPALADIVGAANPSTSAVTLSSTAGGTVSVVSSTTGVCTVSAVGNTYTITKVADGTCVLSATQGATGEYAPATTVLRSFQYLAAAVAPVVSTGLSSSVSASGAALSGSVTPRGAATDGSFCYGTASSLAGCTSVAITPQIGATDAATTISTSLTGLLAATTYYYRASGVNSVGTTNGLIRSFTTSVPGVPSVTTDAASSVSSTGVTLNATVTANGGATTTSFVVCTDAGMTAGCVTTTVSGTTNGTAVAVPQAITGLAPSTTYYFKASVNNGSGSAVDGSVLSFTTAAASGGGSTGGGGSTPVPTPTATAKPVVAPASLPSLDPVVIPVTDAVRPGGSAILVGGVPVATAVAPNASSTGLTVSGPDWSLGLGAVTTEGKPAPLGRGGVVDARTGTSLAVSGVSFAPGTAVKVYILAPPMTLGTLTVNADGTFSGRVSLPLTLSPGSYTVQVNGYSPGMSLRSASLGIGLGSSPKSVVKRIKRTVYFDRLSSRLTPRSKKVIAAAVRQVPRAATNVSVQMVAYVQREDYRGNDFILSAKRAKIVGASLKAKGVKGRYYESGRGRAAQGGSKARRTEIVIAYTIKR</sequence>
<accession>A0A6J7IXQ5</accession>
<organism evidence="2">
    <name type="scientific">freshwater metagenome</name>
    <dbReference type="NCBI Taxonomy" id="449393"/>
    <lineage>
        <taxon>unclassified sequences</taxon>
        <taxon>metagenomes</taxon>
        <taxon>ecological metagenomes</taxon>
    </lineage>
</organism>
<dbReference type="InterPro" id="IPR013783">
    <property type="entry name" value="Ig-like_fold"/>
</dbReference>
<dbReference type="Gene3D" id="2.60.40.10">
    <property type="entry name" value="Immunoglobulins"/>
    <property type="match status" value="1"/>
</dbReference>
<evidence type="ECO:0000256" key="1">
    <source>
        <dbReference type="SAM" id="MobiDB-lite"/>
    </source>
</evidence>
<dbReference type="AlphaFoldDB" id="A0A6J7IXQ5"/>
<gene>
    <name evidence="2" type="ORF">UFOPK3772_00542</name>
</gene>
<feature type="compositionally biased region" description="Gly residues" evidence="1">
    <location>
        <begin position="656"/>
        <end position="666"/>
    </location>
</feature>
<evidence type="ECO:0000313" key="2">
    <source>
        <dbReference type="EMBL" id="CAB4935566.1"/>
    </source>
</evidence>
<feature type="region of interest" description="Disordered" evidence="1">
    <location>
        <begin position="655"/>
        <end position="675"/>
    </location>
</feature>
<dbReference type="Gene3D" id="3.30.1330.60">
    <property type="entry name" value="OmpA-like domain"/>
    <property type="match status" value="1"/>
</dbReference>
<dbReference type="SUPFAM" id="SSF103088">
    <property type="entry name" value="OmpA-like"/>
    <property type="match status" value="1"/>
</dbReference>